<reference evidence="1" key="1">
    <citation type="submission" date="2018-05" db="EMBL/GenBank/DDBJ databases">
        <authorList>
            <person name="Lanie J.A."/>
            <person name="Ng W.-L."/>
            <person name="Kazmierczak K.M."/>
            <person name="Andrzejewski T.M."/>
            <person name="Davidsen T.M."/>
            <person name="Wayne K.J."/>
            <person name="Tettelin H."/>
            <person name="Glass J.I."/>
            <person name="Rusch D."/>
            <person name="Podicherti R."/>
            <person name="Tsui H.-C.T."/>
            <person name="Winkler M.E."/>
        </authorList>
    </citation>
    <scope>NUCLEOTIDE SEQUENCE</scope>
</reference>
<organism evidence="1">
    <name type="scientific">marine metagenome</name>
    <dbReference type="NCBI Taxonomy" id="408172"/>
    <lineage>
        <taxon>unclassified sequences</taxon>
        <taxon>metagenomes</taxon>
        <taxon>ecological metagenomes</taxon>
    </lineage>
</organism>
<sequence>MSDNLNSSIDRLFKSTSKLLKRFKEQKGIIDTYIKKERK</sequence>
<dbReference type="AlphaFoldDB" id="A0A382EV45"/>
<name>A0A382EV45_9ZZZZ</name>
<evidence type="ECO:0000313" key="1">
    <source>
        <dbReference type="EMBL" id="SVB54269.1"/>
    </source>
</evidence>
<dbReference type="EMBL" id="UINC01046358">
    <property type="protein sequence ID" value="SVB54269.1"/>
    <property type="molecule type" value="Genomic_DNA"/>
</dbReference>
<accession>A0A382EV45</accession>
<gene>
    <name evidence="1" type="ORF">METZ01_LOCUS207123</name>
</gene>
<proteinExistence type="predicted"/>
<protein>
    <submittedName>
        <fullName evidence="1">Uncharacterized protein</fullName>
    </submittedName>
</protein>
<feature type="non-terminal residue" evidence="1">
    <location>
        <position position="39"/>
    </location>
</feature>